<dbReference type="RefSeq" id="XP_064667090.1">
    <property type="nucleotide sequence ID" value="XM_064817003.1"/>
</dbReference>
<keyword evidence="4 6" id="KW-0472">Membrane</keyword>
<reference evidence="7" key="1">
    <citation type="journal article" date="2023" name="Mol. Phylogenet. Evol.">
        <title>Genome-scale phylogeny and comparative genomics of the fungal order Sordariales.</title>
        <authorList>
            <person name="Hensen N."/>
            <person name="Bonometti L."/>
            <person name="Westerberg I."/>
            <person name="Brannstrom I.O."/>
            <person name="Guillou S."/>
            <person name="Cros-Aarteil S."/>
            <person name="Calhoun S."/>
            <person name="Haridas S."/>
            <person name="Kuo A."/>
            <person name="Mondo S."/>
            <person name="Pangilinan J."/>
            <person name="Riley R."/>
            <person name="LaButti K."/>
            <person name="Andreopoulos B."/>
            <person name="Lipzen A."/>
            <person name="Chen C."/>
            <person name="Yan M."/>
            <person name="Daum C."/>
            <person name="Ng V."/>
            <person name="Clum A."/>
            <person name="Steindorff A."/>
            <person name="Ohm R.A."/>
            <person name="Martin F."/>
            <person name="Silar P."/>
            <person name="Natvig D.O."/>
            <person name="Lalanne C."/>
            <person name="Gautier V."/>
            <person name="Ament-Velasquez S.L."/>
            <person name="Kruys A."/>
            <person name="Hutchinson M.I."/>
            <person name="Powell A.J."/>
            <person name="Barry K."/>
            <person name="Miller A.N."/>
            <person name="Grigoriev I.V."/>
            <person name="Debuchy R."/>
            <person name="Gladieux P."/>
            <person name="Hiltunen Thoren M."/>
            <person name="Johannesson H."/>
        </authorList>
    </citation>
    <scope>NUCLEOTIDE SEQUENCE</scope>
    <source>
        <strain evidence="7">CBS 508.74</strain>
    </source>
</reference>
<evidence type="ECO:0000256" key="2">
    <source>
        <dbReference type="ARBA" id="ARBA00022692"/>
    </source>
</evidence>
<reference evidence="7" key="2">
    <citation type="submission" date="2023-05" db="EMBL/GenBank/DDBJ databases">
        <authorList>
            <consortium name="Lawrence Berkeley National Laboratory"/>
            <person name="Steindorff A."/>
            <person name="Hensen N."/>
            <person name="Bonometti L."/>
            <person name="Westerberg I."/>
            <person name="Brannstrom I.O."/>
            <person name="Guillou S."/>
            <person name="Cros-Aarteil S."/>
            <person name="Calhoun S."/>
            <person name="Haridas S."/>
            <person name="Kuo A."/>
            <person name="Mondo S."/>
            <person name="Pangilinan J."/>
            <person name="Riley R."/>
            <person name="Labutti K."/>
            <person name="Andreopoulos B."/>
            <person name="Lipzen A."/>
            <person name="Chen C."/>
            <person name="Yanf M."/>
            <person name="Daum C."/>
            <person name="Ng V."/>
            <person name="Clum A."/>
            <person name="Ohm R."/>
            <person name="Martin F."/>
            <person name="Silar P."/>
            <person name="Natvig D."/>
            <person name="Lalanne C."/>
            <person name="Gautier V."/>
            <person name="Ament-Velasquez S.L."/>
            <person name="Kruys A."/>
            <person name="Hutchinson M.I."/>
            <person name="Powell A.J."/>
            <person name="Barry K."/>
            <person name="Miller A.N."/>
            <person name="Grigoriev I.V."/>
            <person name="Debuchy R."/>
            <person name="Gladieux P."/>
            <person name="Thoren M.H."/>
            <person name="Johannesson H."/>
        </authorList>
    </citation>
    <scope>NUCLEOTIDE SEQUENCE</scope>
    <source>
        <strain evidence="7">CBS 508.74</strain>
    </source>
</reference>
<protein>
    <recommendedName>
        <fullName evidence="9">Glucose receptor Git3 N-terminal domain-containing protein</fullName>
    </recommendedName>
</protein>
<feature type="transmembrane region" description="Helical" evidence="6">
    <location>
        <begin position="185"/>
        <end position="208"/>
    </location>
</feature>
<evidence type="ECO:0008006" key="9">
    <source>
        <dbReference type="Google" id="ProtNLM"/>
    </source>
</evidence>
<keyword evidence="3 6" id="KW-1133">Transmembrane helix</keyword>
<feature type="transmembrane region" description="Helical" evidence="6">
    <location>
        <begin position="27"/>
        <end position="49"/>
    </location>
</feature>
<feature type="region of interest" description="Disordered" evidence="5">
    <location>
        <begin position="270"/>
        <end position="314"/>
    </location>
</feature>
<dbReference type="AlphaFoldDB" id="A0AAN6QK70"/>
<gene>
    <name evidence="7" type="ORF">N656DRAFT_791688</name>
</gene>
<feature type="transmembrane region" description="Helical" evidence="6">
    <location>
        <begin position="110"/>
        <end position="130"/>
    </location>
</feature>
<evidence type="ECO:0000313" key="7">
    <source>
        <dbReference type="EMBL" id="KAK4109520.1"/>
    </source>
</evidence>
<dbReference type="SUPFAM" id="SSF81321">
    <property type="entry name" value="Family A G protein-coupled receptor-like"/>
    <property type="match status" value="1"/>
</dbReference>
<evidence type="ECO:0000256" key="4">
    <source>
        <dbReference type="ARBA" id="ARBA00023136"/>
    </source>
</evidence>
<organism evidence="7 8">
    <name type="scientific">Canariomyces notabilis</name>
    <dbReference type="NCBI Taxonomy" id="2074819"/>
    <lineage>
        <taxon>Eukaryota</taxon>
        <taxon>Fungi</taxon>
        <taxon>Dikarya</taxon>
        <taxon>Ascomycota</taxon>
        <taxon>Pezizomycotina</taxon>
        <taxon>Sordariomycetes</taxon>
        <taxon>Sordariomycetidae</taxon>
        <taxon>Sordariales</taxon>
        <taxon>Chaetomiaceae</taxon>
        <taxon>Canariomyces</taxon>
    </lineage>
</organism>
<evidence type="ECO:0000256" key="5">
    <source>
        <dbReference type="SAM" id="MobiDB-lite"/>
    </source>
</evidence>
<proteinExistence type="predicted"/>
<feature type="transmembrane region" description="Helical" evidence="6">
    <location>
        <begin position="159"/>
        <end position="178"/>
    </location>
</feature>
<dbReference type="GO" id="GO:0007189">
    <property type="term" value="P:adenylate cyclase-activating G protein-coupled receptor signaling pathway"/>
    <property type="evidence" value="ECO:0007669"/>
    <property type="project" value="TreeGrafter"/>
</dbReference>
<evidence type="ECO:0000256" key="3">
    <source>
        <dbReference type="ARBA" id="ARBA00022989"/>
    </source>
</evidence>
<feature type="region of interest" description="Disordered" evidence="5">
    <location>
        <begin position="531"/>
        <end position="591"/>
    </location>
</feature>
<dbReference type="PANTHER" id="PTHR23112">
    <property type="entry name" value="G PROTEIN-COUPLED RECEPTOR 157-RELATED"/>
    <property type="match status" value="1"/>
</dbReference>
<dbReference type="InterPro" id="IPR000276">
    <property type="entry name" value="GPCR_Rhodpsn"/>
</dbReference>
<dbReference type="Proteomes" id="UP001302812">
    <property type="component" value="Unassembled WGS sequence"/>
</dbReference>
<feature type="transmembrane region" description="Helical" evidence="6">
    <location>
        <begin position="241"/>
        <end position="262"/>
    </location>
</feature>
<evidence type="ECO:0000256" key="6">
    <source>
        <dbReference type="SAM" id="Phobius"/>
    </source>
</evidence>
<accession>A0AAN6QK70</accession>
<feature type="transmembrane region" description="Helical" evidence="6">
    <location>
        <begin position="337"/>
        <end position="360"/>
    </location>
</feature>
<comment type="caution">
    <text evidence="7">The sequence shown here is derived from an EMBL/GenBank/DDBJ whole genome shotgun (WGS) entry which is preliminary data.</text>
</comment>
<sequence>MADNSVLSILKPESDDLNPLPPPHRDGLIAVTVLASLSFVSSILVLIYLTYKLVRWHLKTWRRTHQSNGQPATEQVDLSLGLAERHLVGEGPKSVPTLRALQKKAHPNQFLVLIYNLLLADIHQSAAFLLNASWVGRNAIIVRTTTCWAQGWLVSTGDLSSSLFITAIAVHTYLVVVWNYTPPQWALYAAVVGLWVFNYLMFILGIALTNNGREAGGLYVRAAAWCWMNIEYEDYRLVLHYLWIFISLAVTSVLYSLIFFSLRRQTSRLRNRQPSTNPTRTRSATANESINSSSSNININPTISPDKTPVATTTAETPATTEALTSNTNKGGHHKAFLLYPVIYVICTLPLALGRIATMAGVDVPISYFCTAAALITSNGWLDVLLWGVTRHRLLFSADVDTAETGLDTFTFMRTPAGRRYGNLVWVEGGGATAGGRSKRESGSRVGREVVGGGDWAGGLGNFGWFKRIGHGGRRKGLGMGWRRLGRGLGGAASGSSGDKSPAGAGRMPAATGRDDGLAIQMDMVTTVVVETAEGYRGPEGGKAGRAGRKDRRGSGIGNGAQTFAPQGRSRVYDAPAPSGVSEGRLDKDGQ</sequence>
<feature type="compositionally biased region" description="Low complexity" evidence="5">
    <location>
        <begin position="283"/>
        <end position="314"/>
    </location>
</feature>
<dbReference type="Pfam" id="PF00001">
    <property type="entry name" value="7tm_1"/>
    <property type="match status" value="1"/>
</dbReference>
<feature type="compositionally biased region" description="Low complexity" evidence="5">
    <location>
        <begin position="494"/>
        <end position="506"/>
    </location>
</feature>
<comment type="subcellular location">
    <subcellularLocation>
        <location evidence="1">Membrane</location>
        <topology evidence="1">Multi-pass membrane protein</topology>
    </subcellularLocation>
</comment>
<keyword evidence="2 6" id="KW-0812">Transmembrane</keyword>
<dbReference type="GO" id="GO:0005886">
    <property type="term" value="C:plasma membrane"/>
    <property type="evidence" value="ECO:0007669"/>
    <property type="project" value="TreeGrafter"/>
</dbReference>
<evidence type="ECO:0000256" key="1">
    <source>
        <dbReference type="ARBA" id="ARBA00004141"/>
    </source>
</evidence>
<dbReference type="Gene3D" id="1.20.1070.10">
    <property type="entry name" value="Rhodopsin 7-helix transmembrane proteins"/>
    <property type="match status" value="1"/>
</dbReference>
<feature type="compositionally biased region" description="Polar residues" evidence="5">
    <location>
        <begin position="272"/>
        <end position="282"/>
    </location>
</feature>
<dbReference type="EMBL" id="MU853355">
    <property type="protein sequence ID" value="KAK4109520.1"/>
    <property type="molecule type" value="Genomic_DNA"/>
</dbReference>
<name>A0AAN6QK70_9PEZI</name>
<evidence type="ECO:0000313" key="8">
    <source>
        <dbReference type="Proteomes" id="UP001302812"/>
    </source>
</evidence>
<dbReference type="PANTHER" id="PTHR23112:SF37">
    <property type="entry name" value="G PROTEIN-COUPLED RECEPTOR GPR1"/>
    <property type="match status" value="1"/>
</dbReference>
<dbReference type="CDD" id="cd00637">
    <property type="entry name" value="7tm_classA_rhodopsin-like"/>
    <property type="match status" value="1"/>
</dbReference>
<keyword evidence="8" id="KW-1185">Reference proteome</keyword>
<feature type="region of interest" description="Disordered" evidence="5">
    <location>
        <begin position="489"/>
        <end position="519"/>
    </location>
</feature>
<dbReference type="GO" id="GO:0004930">
    <property type="term" value="F:G protein-coupled receptor activity"/>
    <property type="evidence" value="ECO:0007669"/>
    <property type="project" value="InterPro"/>
</dbReference>
<dbReference type="GeneID" id="89941128"/>